<dbReference type="CDD" id="cd07714">
    <property type="entry name" value="RNaseJ_MBL-fold"/>
    <property type="match status" value="1"/>
</dbReference>
<keyword evidence="3" id="KW-0378">Hydrolase</keyword>
<reference evidence="8" key="1">
    <citation type="submission" date="2020-12" db="EMBL/GenBank/DDBJ databases">
        <title>Bacterial taxonomy.</title>
        <authorList>
            <person name="Pan X."/>
        </authorList>
    </citation>
    <scope>NUCLEOTIDE SEQUENCE</scope>
    <source>
        <strain evidence="8">B2012</strain>
    </source>
</reference>
<dbReference type="GO" id="GO:0003723">
    <property type="term" value="F:RNA binding"/>
    <property type="evidence" value="ECO:0007669"/>
    <property type="project" value="UniProtKB-KW"/>
</dbReference>
<keyword evidence="9" id="KW-1185">Reference proteome</keyword>
<keyword evidence="2" id="KW-0479">Metal-binding</keyword>
<evidence type="ECO:0000256" key="6">
    <source>
        <dbReference type="ARBA" id="ARBA00022884"/>
    </source>
</evidence>
<dbReference type="AlphaFoldDB" id="A0A934ITL3"/>
<proteinExistence type="predicted"/>
<accession>A0A934ITL3</accession>
<dbReference type="InterPro" id="IPR041636">
    <property type="entry name" value="RNase_J_C"/>
</dbReference>
<dbReference type="Pfam" id="PF17770">
    <property type="entry name" value="RNase_J_C"/>
    <property type="match status" value="1"/>
</dbReference>
<evidence type="ECO:0000313" key="8">
    <source>
        <dbReference type="EMBL" id="MBJ3777459.1"/>
    </source>
</evidence>
<sequence length="558" mass="60598">MSEAGSELVFLPLGGVGEIGMNLGLYGFGPVHDRKWLMVDCGISFADPRTTPGVDLVFPDIDFIEEEKHDLLGIVITHAHEDHYGALLELWPRLEVPVYATRFTAGLLRAKAIENGRQNSPDVRVVEQGETLELGPFQVELVPVSHSIPEPNALAITTPFGTVMHSGDWKIDPTPGIGRPIDTDRLKAIGDRGVLALLCDSTNAMRPGRSPSEHDVAEGLKEVVAGAPHRVAVTAFSSNVARIRAILEAAMAADRHVVVMGRAMRRVIAVAAECGFMDGLPATLSEDDFGHLPREKVLLLLTGSQGEDRAALARIASDEHPRVALSPGDRVVFSSRTIPGNEKAVNQIINGLALQGIEVVTDADGLVHTSGHPRRDELVELYRWLRPRVLVPVHGEPMHLAAQAALARASGIPEVVMTGNGKMVRLAPDPAEVVDQVAVDVLLLDGKLLRHPDAANVRERRSLAFAGVVTALVTLDGRFELADDPELVLIGIPSRDDDGETFRELLVDEVAAAVESIPRHRRRDRDVVAQASRRAIRSHMSQRWGKKPICHVFVATER</sequence>
<feature type="domain" description="Metallo-beta-lactamase" evidence="7">
    <location>
        <begin position="20"/>
        <end position="220"/>
    </location>
</feature>
<dbReference type="InterPro" id="IPR011108">
    <property type="entry name" value="RMMBL"/>
</dbReference>
<keyword evidence="5" id="KW-0269">Exonuclease</keyword>
<dbReference type="GO" id="GO:0046872">
    <property type="term" value="F:metal ion binding"/>
    <property type="evidence" value="ECO:0007669"/>
    <property type="project" value="UniProtKB-KW"/>
</dbReference>
<name>A0A934ITL3_9HYPH</name>
<dbReference type="Proteomes" id="UP000609531">
    <property type="component" value="Unassembled WGS sequence"/>
</dbReference>
<dbReference type="InterPro" id="IPR001279">
    <property type="entry name" value="Metallo-B-lactamas"/>
</dbReference>
<protein>
    <submittedName>
        <fullName evidence="8">Ribonuclease J</fullName>
    </submittedName>
</protein>
<dbReference type="SUPFAM" id="SSF56281">
    <property type="entry name" value="Metallo-hydrolase/oxidoreductase"/>
    <property type="match status" value="1"/>
</dbReference>
<gene>
    <name evidence="8" type="ORF">JCR33_17255</name>
</gene>
<evidence type="ECO:0000256" key="5">
    <source>
        <dbReference type="ARBA" id="ARBA00022839"/>
    </source>
</evidence>
<keyword evidence="1" id="KW-0540">Nuclease</keyword>
<dbReference type="Pfam" id="PF00753">
    <property type="entry name" value="Lactamase_B"/>
    <property type="match status" value="1"/>
</dbReference>
<dbReference type="GO" id="GO:0004527">
    <property type="term" value="F:exonuclease activity"/>
    <property type="evidence" value="ECO:0007669"/>
    <property type="project" value="UniProtKB-KW"/>
</dbReference>
<dbReference type="Gene3D" id="3.40.50.10710">
    <property type="entry name" value="Metallo-hydrolase/oxidoreductase"/>
    <property type="match status" value="1"/>
</dbReference>
<keyword evidence="6" id="KW-0694">RNA-binding</keyword>
<organism evidence="8 9">
    <name type="scientific">Acuticoccus mangrovi</name>
    <dbReference type="NCBI Taxonomy" id="2796142"/>
    <lineage>
        <taxon>Bacteria</taxon>
        <taxon>Pseudomonadati</taxon>
        <taxon>Pseudomonadota</taxon>
        <taxon>Alphaproteobacteria</taxon>
        <taxon>Hyphomicrobiales</taxon>
        <taxon>Amorphaceae</taxon>
        <taxon>Acuticoccus</taxon>
    </lineage>
</organism>
<dbReference type="SMART" id="SM00849">
    <property type="entry name" value="Lactamase_B"/>
    <property type="match status" value="1"/>
</dbReference>
<evidence type="ECO:0000313" key="9">
    <source>
        <dbReference type="Proteomes" id="UP000609531"/>
    </source>
</evidence>
<dbReference type="Gene3D" id="3.60.15.10">
    <property type="entry name" value="Ribonuclease Z/Hydroxyacylglutathione hydrolase-like"/>
    <property type="match status" value="1"/>
</dbReference>
<evidence type="ECO:0000259" key="7">
    <source>
        <dbReference type="SMART" id="SM00849"/>
    </source>
</evidence>
<evidence type="ECO:0000256" key="4">
    <source>
        <dbReference type="ARBA" id="ARBA00022833"/>
    </source>
</evidence>
<dbReference type="PANTHER" id="PTHR43694:SF1">
    <property type="entry name" value="RIBONUCLEASE J"/>
    <property type="match status" value="1"/>
</dbReference>
<dbReference type="Pfam" id="PF22505">
    <property type="entry name" value="RNase_J_b_CASP"/>
    <property type="match status" value="1"/>
</dbReference>
<dbReference type="Gene3D" id="3.10.20.580">
    <property type="match status" value="1"/>
</dbReference>
<comment type="caution">
    <text evidence="8">The sequence shown here is derived from an EMBL/GenBank/DDBJ whole genome shotgun (WGS) entry which is preliminary data.</text>
</comment>
<dbReference type="RefSeq" id="WP_198883358.1">
    <property type="nucleotide sequence ID" value="NZ_JAEKJA010000015.1"/>
</dbReference>
<evidence type="ECO:0000256" key="1">
    <source>
        <dbReference type="ARBA" id="ARBA00022722"/>
    </source>
</evidence>
<dbReference type="InterPro" id="IPR042173">
    <property type="entry name" value="RNase_J_2"/>
</dbReference>
<keyword evidence="4" id="KW-0862">Zinc</keyword>
<dbReference type="InterPro" id="IPR055132">
    <property type="entry name" value="RNase_J_b_CASP"/>
</dbReference>
<dbReference type="InterPro" id="IPR036866">
    <property type="entry name" value="RibonucZ/Hydroxyglut_hydro"/>
</dbReference>
<evidence type="ECO:0000256" key="3">
    <source>
        <dbReference type="ARBA" id="ARBA00022801"/>
    </source>
</evidence>
<evidence type="ECO:0000256" key="2">
    <source>
        <dbReference type="ARBA" id="ARBA00022723"/>
    </source>
</evidence>
<dbReference type="PANTHER" id="PTHR43694">
    <property type="entry name" value="RIBONUCLEASE J"/>
    <property type="match status" value="1"/>
</dbReference>
<dbReference type="Pfam" id="PF07521">
    <property type="entry name" value="RMMBL"/>
    <property type="match status" value="1"/>
</dbReference>
<dbReference type="EMBL" id="JAEKJA010000015">
    <property type="protein sequence ID" value="MBJ3777459.1"/>
    <property type="molecule type" value="Genomic_DNA"/>
</dbReference>